<dbReference type="Proteomes" id="UP000267029">
    <property type="component" value="Unassembled WGS sequence"/>
</dbReference>
<dbReference type="InterPro" id="IPR029044">
    <property type="entry name" value="Nucleotide-diphossugar_trans"/>
</dbReference>
<dbReference type="InterPro" id="IPR056729">
    <property type="entry name" value="GMPPB_C"/>
</dbReference>
<accession>A0A158QV42</accession>
<evidence type="ECO:0000256" key="3">
    <source>
        <dbReference type="ARBA" id="ARBA00012387"/>
    </source>
</evidence>
<gene>
    <name evidence="9" type="ORF">MCOS_LOCUS7231</name>
</gene>
<comment type="similarity">
    <text evidence="2">Belongs to the transferase hexapeptide repeat family.</text>
</comment>
<evidence type="ECO:0000259" key="8">
    <source>
        <dbReference type="Pfam" id="PF25087"/>
    </source>
</evidence>
<evidence type="ECO:0000256" key="6">
    <source>
        <dbReference type="ARBA" id="ARBA00023134"/>
    </source>
</evidence>
<dbReference type="InterPro" id="IPR050486">
    <property type="entry name" value="Mannose-1P_guanyltransferase"/>
</dbReference>
<protein>
    <recommendedName>
        <fullName evidence="3">mannose-1-phosphate guanylyltransferase</fullName>
        <ecNumber evidence="3">2.7.7.13</ecNumber>
    </recommendedName>
</protein>
<name>A0A158QV42_MESCO</name>
<dbReference type="GO" id="GO:0004475">
    <property type="term" value="F:mannose-1-phosphate guanylyltransferase (GTP) activity"/>
    <property type="evidence" value="ECO:0007669"/>
    <property type="project" value="UniProtKB-EC"/>
</dbReference>
<keyword evidence="10" id="KW-1185">Reference proteome</keyword>
<keyword evidence="4" id="KW-0808">Transferase</keyword>
<dbReference type="EMBL" id="UXSR01005341">
    <property type="protein sequence ID" value="VDD81228.1"/>
    <property type="molecule type" value="Genomic_DNA"/>
</dbReference>
<dbReference type="EC" id="2.7.7.13" evidence="3"/>
<dbReference type="PANTHER" id="PTHR22572">
    <property type="entry name" value="SUGAR-1-PHOSPHATE GUANYL TRANSFERASE"/>
    <property type="match status" value="1"/>
</dbReference>
<reference evidence="9 10" key="1">
    <citation type="submission" date="2018-10" db="EMBL/GenBank/DDBJ databases">
        <authorList>
            <consortium name="Pathogen Informatics"/>
        </authorList>
    </citation>
    <scope>NUCLEOTIDE SEQUENCE [LARGE SCALE GENOMIC DNA]</scope>
</reference>
<feature type="domain" description="Mannose-1-phosphate guanyltransferase C-terminal" evidence="8">
    <location>
        <begin position="257"/>
        <end position="366"/>
    </location>
</feature>
<dbReference type="InterPro" id="IPR005835">
    <property type="entry name" value="NTP_transferase_dom"/>
</dbReference>
<dbReference type="Pfam" id="PF00483">
    <property type="entry name" value="NTP_transferase"/>
    <property type="match status" value="1"/>
</dbReference>
<keyword evidence="6" id="KW-0342">GTP-binding</keyword>
<evidence type="ECO:0000313" key="9">
    <source>
        <dbReference type="EMBL" id="VDD81228.1"/>
    </source>
</evidence>
<dbReference type="GO" id="GO:0005525">
    <property type="term" value="F:GTP binding"/>
    <property type="evidence" value="ECO:0007669"/>
    <property type="project" value="UniProtKB-KW"/>
</dbReference>
<comment type="pathway">
    <text evidence="1">Nucleotide-sugar biosynthesis; GDP-alpha-D-mannose biosynthesis; GDP-alpha-D-mannose from alpha-D-mannose 1-phosphate (GTP route): step 1/1.</text>
</comment>
<dbReference type="OrthoDB" id="1733332at2759"/>
<dbReference type="InterPro" id="IPR045233">
    <property type="entry name" value="GMPPB_N"/>
</dbReference>
<dbReference type="Pfam" id="PF25087">
    <property type="entry name" value="GMPPB_C"/>
    <property type="match status" value="1"/>
</dbReference>
<dbReference type="AlphaFoldDB" id="A0A158QV42"/>
<dbReference type="Gene3D" id="2.160.10.10">
    <property type="entry name" value="Hexapeptide repeat proteins"/>
    <property type="match status" value="1"/>
</dbReference>
<keyword evidence="5" id="KW-0547">Nucleotide-binding</keyword>
<dbReference type="UniPathway" id="UPA00126">
    <property type="reaction ID" value="UER00930"/>
</dbReference>
<dbReference type="SUPFAM" id="SSF53448">
    <property type="entry name" value="Nucleotide-diphospho-sugar transferases"/>
    <property type="match status" value="1"/>
</dbReference>
<dbReference type="FunFam" id="3.90.550.10:FF:000013">
    <property type="entry name" value="mannose-1-phosphate guanyltransferase beta"/>
    <property type="match status" value="1"/>
</dbReference>
<evidence type="ECO:0000256" key="5">
    <source>
        <dbReference type="ARBA" id="ARBA00022741"/>
    </source>
</evidence>
<evidence type="ECO:0000256" key="4">
    <source>
        <dbReference type="ARBA" id="ARBA00022679"/>
    </source>
</evidence>
<dbReference type="Gene3D" id="3.90.550.10">
    <property type="entry name" value="Spore Coat Polysaccharide Biosynthesis Protein SpsA, Chain A"/>
    <property type="match status" value="1"/>
</dbReference>
<evidence type="ECO:0000313" key="10">
    <source>
        <dbReference type="Proteomes" id="UP000267029"/>
    </source>
</evidence>
<feature type="domain" description="Nucleotidyl transferase" evidence="7">
    <location>
        <begin position="2"/>
        <end position="237"/>
    </location>
</feature>
<evidence type="ECO:0000256" key="1">
    <source>
        <dbReference type="ARBA" id="ARBA00004823"/>
    </source>
</evidence>
<evidence type="ECO:0000256" key="2">
    <source>
        <dbReference type="ARBA" id="ARBA00007274"/>
    </source>
</evidence>
<dbReference type="CDD" id="cd06425">
    <property type="entry name" value="M1P_guanylylT_B_like_N"/>
    <property type="match status" value="1"/>
</dbReference>
<dbReference type="GO" id="GO:0009298">
    <property type="term" value="P:GDP-mannose biosynthetic process"/>
    <property type="evidence" value="ECO:0007669"/>
    <property type="project" value="UniProtKB-UniPathway"/>
</dbReference>
<organism evidence="9 10">
    <name type="scientific">Mesocestoides corti</name>
    <name type="common">Flatworm</name>
    <dbReference type="NCBI Taxonomy" id="53468"/>
    <lineage>
        <taxon>Eukaryota</taxon>
        <taxon>Metazoa</taxon>
        <taxon>Spiralia</taxon>
        <taxon>Lophotrochozoa</taxon>
        <taxon>Platyhelminthes</taxon>
        <taxon>Cestoda</taxon>
        <taxon>Eucestoda</taxon>
        <taxon>Cyclophyllidea</taxon>
        <taxon>Mesocestoididae</taxon>
        <taxon>Mesocestoides</taxon>
    </lineage>
</organism>
<dbReference type="STRING" id="53468.A0A158QV42"/>
<sequence>MKALILVGGFGTRLRPLTLSVLKPLVEFCNRPMLMHQIEALVNAGVHTIILAINKEADCLEKEIRRMCKMVVENCKVEIVFSYEVEPLGTGKRGGPLAMAQEILGGSDEPFLVLNGDIVCKYPFEIMVEFHKSHGKEGTMAVTKVKEPSRFGAVVFNDRSGAVQRFVEKPFDFIANKVNAGMYVFNPSVLSRIKPQYTSLEMDIFPLMVDEGELYCIEVEGFWMDIGRPKDFLLGTQLYLEYLRLNNRLERRDSPSIVGDVLIHPSVKIGNNCMIGPNVTLGPGVCIEDGVRIRDSAVLSGAVVRSHSWLGECIVGWNSEVGQWTRLENGTVLGENVHVNNEVLLNGALVLPHNSVSESVHEPQVIL</sequence>
<proteinExistence type="inferred from homology"/>
<evidence type="ECO:0000259" key="7">
    <source>
        <dbReference type="Pfam" id="PF00483"/>
    </source>
</evidence>